<dbReference type="Proteomes" id="UP000515292">
    <property type="component" value="Chromosome"/>
</dbReference>
<feature type="domain" description="HTH tetR-type" evidence="3">
    <location>
        <begin position="7"/>
        <end position="67"/>
    </location>
</feature>
<dbReference type="InterPro" id="IPR001647">
    <property type="entry name" value="HTH_TetR"/>
</dbReference>
<keyword evidence="5" id="KW-1185">Reference proteome</keyword>
<evidence type="ECO:0000313" key="5">
    <source>
        <dbReference type="Proteomes" id="UP000515292"/>
    </source>
</evidence>
<dbReference type="PROSITE" id="PS50977">
    <property type="entry name" value="HTH_TETR_2"/>
    <property type="match status" value="1"/>
</dbReference>
<keyword evidence="1 2" id="KW-0238">DNA-binding</keyword>
<evidence type="ECO:0000259" key="3">
    <source>
        <dbReference type="PROSITE" id="PS50977"/>
    </source>
</evidence>
<name>A0A7G5IKA3_9SPHN</name>
<dbReference type="AlphaFoldDB" id="A0A7G5IKA3"/>
<organism evidence="4 5">
    <name type="scientific">Sandaracinobacteroides saxicola</name>
    <dbReference type="NCBI Taxonomy" id="2759707"/>
    <lineage>
        <taxon>Bacteria</taxon>
        <taxon>Pseudomonadati</taxon>
        <taxon>Pseudomonadota</taxon>
        <taxon>Alphaproteobacteria</taxon>
        <taxon>Sphingomonadales</taxon>
        <taxon>Sphingosinicellaceae</taxon>
        <taxon>Sandaracinobacteroides</taxon>
    </lineage>
</organism>
<dbReference type="GO" id="GO:0000976">
    <property type="term" value="F:transcription cis-regulatory region binding"/>
    <property type="evidence" value="ECO:0007669"/>
    <property type="project" value="TreeGrafter"/>
</dbReference>
<dbReference type="EMBL" id="CP059851">
    <property type="protein sequence ID" value="QMW23795.1"/>
    <property type="molecule type" value="Genomic_DNA"/>
</dbReference>
<feature type="DNA-binding region" description="H-T-H motif" evidence="2">
    <location>
        <begin position="30"/>
        <end position="49"/>
    </location>
</feature>
<protein>
    <submittedName>
        <fullName evidence="4">TetR/AcrR family transcriptional regulator</fullName>
    </submittedName>
</protein>
<dbReference type="Gene3D" id="1.10.357.10">
    <property type="entry name" value="Tetracycline Repressor, domain 2"/>
    <property type="match status" value="1"/>
</dbReference>
<dbReference type="InterPro" id="IPR009057">
    <property type="entry name" value="Homeodomain-like_sf"/>
</dbReference>
<reference evidence="4 5" key="1">
    <citation type="submission" date="2020-07" db="EMBL/GenBank/DDBJ databases">
        <title>Complete genome sequence for Sandaracinobacter sp. M6.</title>
        <authorList>
            <person name="Tang Y."/>
            <person name="Liu Q."/>
            <person name="Guo Z."/>
            <person name="Lei P."/>
            <person name="Huang B."/>
        </authorList>
    </citation>
    <scope>NUCLEOTIDE SEQUENCE [LARGE SCALE GENOMIC DNA]</scope>
    <source>
        <strain evidence="4 5">M6</strain>
    </source>
</reference>
<dbReference type="PRINTS" id="PR00455">
    <property type="entry name" value="HTHTETR"/>
</dbReference>
<evidence type="ECO:0000313" key="4">
    <source>
        <dbReference type="EMBL" id="QMW23795.1"/>
    </source>
</evidence>
<sequence length="210" mass="23902">MENSRSSLSREDWIEAARLVLIASGVDDVKVDRLAKKLNVSRGSFYWHFKHRKDLLDALLSGWETQNRNELAQIRDRNGQGDGGVMEAVRIWLSEDPAYPTFDMAIRFWARKSPEVARLVRQIDEDWIIMLAAIFEGSGEDRMTAIARARVNYFHQIGYYALAFEESLEDRLALAPYYHRVLTGHDGGQALAATIDDLRARAGRNPPTHG</sequence>
<evidence type="ECO:0000256" key="2">
    <source>
        <dbReference type="PROSITE-ProRule" id="PRU00335"/>
    </source>
</evidence>
<dbReference type="PANTHER" id="PTHR30055">
    <property type="entry name" value="HTH-TYPE TRANSCRIPTIONAL REGULATOR RUTR"/>
    <property type="match status" value="1"/>
</dbReference>
<dbReference type="SUPFAM" id="SSF46689">
    <property type="entry name" value="Homeodomain-like"/>
    <property type="match status" value="1"/>
</dbReference>
<dbReference type="KEGG" id="sand:H3309_04760"/>
<dbReference type="PANTHER" id="PTHR30055:SF239">
    <property type="entry name" value="TRANSCRIPTIONAL REGULATORY PROTEIN"/>
    <property type="match status" value="1"/>
</dbReference>
<gene>
    <name evidence="4" type="ORF">H3309_04760</name>
</gene>
<dbReference type="RefSeq" id="WP_182297618.1">
    <property type="nucleotide sequence ID" value="NZ_CP059851.1"/>
</dbReference>
<proteinExistence type="predicted"/>
<evidence type="ECO:0000256" key="1">
    <source>
        <dbReference type="ARBA" id="ARBA00023125"/>
    </source>
</evidence>
<dbReference type="InterPro" id="IPR050109">
    <property type="entry name" value="HTH-type_TetR-like_transc_reg"/>
</dbReference>
<dbReference type="GO" id="GO:0003700">
    <property type="term" value="F:DNA-binding transcription factor activity"/>
    <property type="evidence" value="ECO:0007669"/>
    <property type="project" value="TreeGrafter"/>
</dbReference>
<dbReference type="Pfam" id="PF00440">
    <property type="entry name" value="TetR_N"/>
    <property type="match status" value="1"/>
</dbReference>
<accession>A0A7G5IKA3</accession>